<dbReference type="Proteomes" id="UP000827133">
    <property type="component" value="Unassembled WGS sequence"/>
</dbReference>
<reference evidence="2" key="1">
    <citation type="journal article" date="2021" name="Mol. Plant Microbe Interact.">
        <title>Telomere to telomere genome assembly of Fusarium musae F31, causal agent of crown rot disease of banana.</title>
        <authorList>
            <person name="Degradi L."/>
            <person name="Tava V."/>
            <person name="Kunova A."/>
            <person name="Cortesi P."/>
            <person name="Saracchi M."/>
            <person name="Pasquali M."/>
        </authorList>
    </citation>
    <scope>NUCLEOTIDE SEQUENCE</scope>
    <source>
        <strain evidence="2">F31</strain>
    </source>
</reference>
<comment type="caution">
    <text evidence="2">The sequence shown here is derived from an EMBL/GenBank/DDBJ whole genome shotgun (WGS) entry which is preliminary data.</text>
</comment>
<keyword evidence="3" id="KW-1185">Reference proteome</keyword>
<dbReference type="GeneID" id="68321496"/>
<name>A0A9P8IIH6_9HYPO</name>
<dbReference type="Gene3D" id="3.30.710.10">
    <property type="entry name" value="Potassium Channel Kv1.1, Chain A"/>
    <property type="match status" value="1"/>
</dbReference>
<sequence>MHWELQGTARANKTQEASSGTYDLNDHPLDVVNRMVEYHYTGAYTIPEDVDLFTHASMFTLADKYGIGGLQALGSKKYLECLEKNCNYHDFAKSISQVYELPKETSKTLRVGALIMARENLGTALTATELGESLQEIFSASPYDSH</sequence>
<protein>
    <recommendedName>
        <fullName evidence="4">BTB domain-containing protein</fullName>
    </recommendedName>
</protein>
<gene>
    <name evidence="2" type="ORF">J7337_013640</name>
</gene>
<evidence type="ECO:0000313" key="2">
    <source>
        <dbReference type="EMBL" id="KAG9495395.1"/>
    </source>
</evidence>
<feature type="region of interest" description="Disordered" evidence="1">
    <location>
        <begin position="1"/>
        <end position="22"/>
    </location>
</feature>
<accession>A0A9P8IIH6</accession>
<dbReference type="InterPro" id="IPR011333">
    <property type="entry name" value="SKP1/BTB/POZ_sf"/>
</dbReference>
<evidence type="ECO:0000313" key="3">
    <source>
        <dbReference type="Proteomes" id="UP000827133"/>
    </source>
</evidence>
<dbReference type="KEGG" id="fmu:J7337_013640"/>
<dbReference type="EMBL" id="JAHBCI010000011">
    <property type="protein sequence ID" value="KAG9495395.1"/>
    <property type="molecule type" value="Genomic_DNA"/>
</dbReference>
<feature type="compositionally biased region" description="Polar residues" evidence="1">
    <location>
        <begin position="9"/>
        <end position="22"/>
    </location>
</feature>
<dbReference type="AlphaFoldDB" id="A0A9P8IIH6"/>
<dbReference type="RefSeq" id="XP_044674395.1">
    <property type="nucleotide sequence ID" value="XM_044831120.1"/>
</dbReference>
<dbReference type="PANTHER" id="PTHR47843">
    <property type="entry name" value="BTB DOMAIN-CONTAINING PROTEIN-RELATED"/>
    <property type="match status" value="1"/>
</dbReference>
<dbReference type="PANTHER" id="PTHR47843:SF5">
    <property type="entry name" value="BTB_POZ DOMAIN PROTEIN"/>
    <property type="match status" value="1"/>
</dbReference>
<evidence type="ECO:0008006" key="4">
    <source>
        <dbReference type="Google" id="ProtNLM"/>
    </source>
</evidence>
<organism evidence="2 3">
    <name type="scientific">Fusarium musae</name>
    <dbReference type="NCBI Taxonomy" id="1042133"/>
    <lineage>
        <taxon>Eukaryota</taxon>
        <taxon>Fungi</taxon>
        <taxon>Dikarya</taxon>
        <taxon>Ascomycota</taxon>
        <taxon>Pezizomycotina</taxon>
        <taxon>Sordariomycetes</taxon>
        <taxon>Hypocreomycetidae</taxon>
        <taxon>Hypocreales</taxon>
        <taxon>Nectriaceae</taxon>
        <taxon>Fusarium</taxon>
    </lineage>
</organism>
<proteinExistence type="predicted"/>
<evidence type="ECO:0000256" key="1">
    <source>
        <dbReference type="SAM" id="MobiDB-lite"/>
    </source>
</evidence>